<accession>A0A6P8FFA3</accession>
<sequence>MRWYWGSIIRSGMAVVVLTGLYISCGQILWTTVRSTVTEQRTYSWSSSDGQNTIMPLNVTLELLAGTLSPIQKYLTVGLSSVKRKKESYLMDTLHSIFLSSSKEELSEMVVVVLLADFDQAWVDATRQKIASLFDTYLKQGQLLVIHAPQDLYPRLTELKRNFDDPPDRVTFRSKQNVDYSLLVHFSANLSQYFIMVEDDVTCAKGFLSAIRKHVLKMGSARWTTLEFSKLGYIGKLYHSEDLPQLARFLFLFYLEMPCDFLLSHFRTLLMQDKVIRLRPSLFQHVGKFSSFQGTYNRLTDDDFAEEPADNPSALIFTNMKSFKKNIPECAYSQGSDFFWGLSPSKGDYFMVVFDEPVLLSRISIVTGLEQKDILFSAVVEVGYALKNSKTPTASSCSDFHSLGSFHAGQFEMRDIDHTVKSPVACLKIQVTQKQIDWVKISNIRVWESNVTIK</sequence>
<name>A0A6P8FFA3_CLUHA</name>
<keyword evidence="4" id="KW-0812">Transmembrane</keyword>
<evidence type="ECO:0000256" key="3">
    <source>
        <dbReference type="ARBA" id="ARBA00022679"/>
    </source>
</evidence>
<dbReference type="PANTHER" id="PTHR12062">
    <property type="entry name" value="N-ACETYLGLUCOSAMINYLTRANSFERASE VI"/>
    <property type="match status" value="1"/>
</dbReference>
<evidence type="ECO:0000256" key="4">
    <source>
        <dbReference type="SAM" id="Phobius"/>
    </source>
</evidence>
<dbReference type="GO" id="GO:0006487">
    <property type="term" value="P:protein N-linked glycosylation"/>
    <property type="evidence" value="ECO:0007669"/>
    <property type="project" value="TreeGrafter"/>
</dbReference>
<dbReference type="KEGG" id="char:105906382"/>
<keyword evidence="4" id="KW-0472">Membrane</keyword>
<dbReference type="PANTHER" id="PTHR12062:SF11">
    <property type="entry name" value="ALPHA-1,3-MANNOSYL-GLYCOPROTEIN 4-BETA-N-ACETYLGLUCOSAMINYLTRANSFERASE-LIKE PROTEIN MGAT4E"/>
    <property type="match status" value="1"/>
</dbReference>
<evidence type="ECO:0000259" key="6">
    <source>
        <dbReference type="Pfam" id="PF23524"/>
    </source>
</evidence>
<comment type="pathway">
    <text evidence="1">Protein modification; protein glycosylation.</text>
</comment>
<gene>
    <name evidence="8" type="primary">zgc:101663</name>
</gene>
<keyword evidence="3" id="KW-0808">Transferase</keyword>
<dbReference type="GO" id="GO:0008375">
    <property type="term" value="F:acetylglucosaminyltransferase activity"/>
    <property type="evidence" value="ECO:0007669"/>
    <property type="project" value="TreeGrafter"/>
</dbReference>
<proteinExistence type="predicted"/>
<feature type="domain" description="MGAT4 conserved region" evidence="5">
    <location>
        <begin position="58"/>
        <end position="304"/>
    </location>
</feature>
<organism evidence="7 8">
    <name type="scientific">Clupea harengus</name>
    <name type="common">Atlantic herring</name>
    <dbReference type="NCBI Taxonomy" id="7950"/>
    <lineage>
        <taxon>Eukaryota</taxon>
        <taxon>Metazoa</taxon>
        <taxon>Chordata</taxon>
        <taxon>Craniata</taxon>
        <taxon>Vertebrata</taxon>
        <taxon>Euteleostomi</taxon>
        <taxon>Actinopterygii</taxon>
        <taxon>Neopterygii</taxon>
        <taxon>Teleostei</taxon>
        <taxon>Clupei</taxon>
        <taxon>Clupeiformes</taxon>
        <taxon>Clupeoidei</taxon>
        <taxon>Clupeidae</taxon>
        <taxon>Clupea</taxon>
    </lineage>
</organism>
<evidence type="ECO:0000256" key="2">
    <source>
        <dbReference type="ARBA" id="ARBA00022676"/>
    </source>
</evidence>
<feature type="domain" description="MGAT4 A/B/C C-terminal" evidence="6">
    <location>
        <begin position="316"/>
        <end position="442"/>
    </location>
</feature>
<keyword evidence="2" id="KW-0328">Glycosyltransferase</keyword>
<dbReference type="InterPro" id="IPR057279">
    <property type="entry name" value="MGAT4"/>
</dbReference>
<dbReference type="Pfam" id="PF23524">
    <property type="entry name" value="MGAT4A_C"/>
    <property type="match status" value="1"/>
</dbReference>
<protein>
    <submittedName>
        <fullName evidence="8">Alpha-1,3-mannosyl-glycoprotein 4-beta-N-acetylglucosaminyltransferase C</fullName>
    </submittedName>
</protein>
<feature type="transmembrane region" description="Helical" evidence="4">
    <location>
        <begin position="12"/>
        <end position="30"/>
    </location>
</feature>
<dbReference type="Proteomes" id="UP000515152">
    <property type="component" value="Chromosome 4"/>
</dbReference>
<evidence type="ECO:0000313" key="8">
    <source>
        <dbReference type="RefSeq" id="XP_031422401.1"/>
    </source>
</evidence>
<dbReference type="InterPro" id="IPR056576">
    <property type="entry name" value="MGAT4_A/B/C_C"/>
</dbReference>
<evidence type="ECO:0000259" key="5">
    <source>
        <dbReference type="Pfam" id="PF04666"/>
    </source>
</evidence>
<evidence type="ECO:0000313" key="7">
    <source>
        <dbReference type="Proteomes" id="UP000515152"/>
    </source>
</evidence>
<dbReference type="AlphaFoldDB" id="A0A6P8FFA3"/>
<reference evidence="8" key="1">
    <citation type="submission" date="2025-08" db="UniProtKB">
        <authorList>
            <consortium name="RefSeq"/>
        </authorList>
    </citation>
    <scope>IDENTIFICATION</scope>
</reference>
<dbReference type="InterPro" id="IPR006759">
    <property type="entry name" value="Glyco_transf_54"/>
</dbReference>
<keyword evidence="4" id="KW-1133">Transmembrane helix</keyword>
<dbReference type="GeneID" id="105906382"/>
<dbReference type="OrthoDB" id="2016523at2759"/>
<keyword evidence="7" id="KW-1185">Reference proteome</keyword>
<dbReference type="RefSeq" id="XP_031422401.1">
    <property type="nucleotide sequence ID" value="XM_031566541.2"/>
</dbReference>
<dbReference type="Pfam" id="PF04666">
    <property type="entry name" value="MGAT4_cons"/>
    <property type="match status" value="1"/>
</dbReference>
<evidence type="ECO:0000256" key="1">
    <source>
        <dbReference type="ARBA" id="ARBA00004922"/>
    </source>
</evidence>